<evidence type="ECO:0000313" key="3">
    <source>
        <dbReference type="Proteomes" id="UP001066276"/>
    </source>
</evidence>
<proteinExistence type="predicted"/>
<reference evidence="2" key="1">
    <citation type="journal article" date="2022" name="bioRxiv">
        <title>Sequencing and chromosome-scale assembly of the giantPleurodeles waltlgenome.</title>
        <authorList>
            <person name="Brown T."/>
            <person name="Elewa A."/>
            <person name="Iarovenko S."/>
            <person name="Subramanian E."/>
            <person name="Araus A.J."/>
            <person name="Petzold A."/>
            <person name="Susuki M."/>
            <person name="Suzuki K.-i.T."/>
            <person name="Hayashi T."/>
            <person name="Toyoda A."/>
            <person name="Oliveira C."/>
            <person name="Osipova E."/>
            <person name="Leigh N.D."/>
            <person name="Simon A."/>
            <person name="Yun M.H."/>
        </authorList>
    </citation>
    <scope>NUCLEOTIDE SEQUENCE</scope>
    <source>
        <strain evidence="2">20211129_DDA</strain>
        <tissue evidence="2">Liver</tissue>
    </source>
</reference>
<comment type="caution">
    <text evidence="2">The sequence shown here is derived from an EMBL/GenBank/DDBJ whole genome shotgun (WGS) entry which is preliminary data.</text>
</comment>
<feature type="region of interest" description="Disordered" evidence="1">
    <location>
        <begin position="73"/>
        <end position="102"/>
    </location>
</feature>
<evidence type="ECO:0000256" key="1">
    <source>
        <dbReference type="SAM" id="MobiDB-lite"/>
    </source>
</evidence>
<evidence type="ECO:0000313" key="2">
    <source>
        <dbReference type="EMBL" id="KAJ1202008.1"/>
    </source>
</evidence>
<organism evidence="2 3">
    <name type="scientific">Pleurodeles waltl</name>
    <name type="common">Iberian ribbed newt</name>
    <dbReference type="NCBI Taxonomy" id="8319"/>
    <lineage>
        <taxon>Eukaryota</taxon>
        <taxon>Metazoa</taxon>
        <taxon>Chordata</taxon>
        <taxon>Craniata</taxon>
        <taxon>Vertebrata</taxon>
        <taxon>Euteleostomi</taxon>
        <taxon>Amphibia</taxon>
        <taxon>Batrachia</taxon>
        <taxon>Caudata</taxon>
        <taxon>Salamandroidea</taxon>
        <taxon>Salamandridae</taxon>
        <taxon>Pleurodelinae</taxon>
        <taxon>Pleurodeles</taxon>
    </lineage>
</organism>
<accession>A0AAV7VK31</accession>
<protein>
    <submittedName>
        <fullName evidence="2">Uncharacterized protein</fullName>
    </submittedName>
</protein>
<keyword evidence="3" id="KW-1185">Reference proteome</keyword>
<dbReference type="AlphaFoldDB" id="A0AAV7VK31"/>
<dbReference type="Proteomes" id="UP001066276">
    <property type="component" value="Chromosome 2_1"/>
</dbReference>
<sequence>MVAVHTDEGRGRSQTQCCQIVTTGVTRSAWGLVSEEEKGQWNPSGVGTPVLGTAPMACDAWSIELLPGPWRRGSEVEAVPQGDRKAGPGDSAEGSWLPGSCR</sequence>
<name>A0AAV7VK31_PLEWA</name>
<dbReference type="EMBL" id="JANPWB010000003">
    <property type="protein sequence ID" value="KAJ1202008.1"/>
    <property type="molecule type" value="Genomic_DNA"/>
</dbReference>
<gene>
    <name evidence="2" type="ORF">NDU88_005812</name>
</gene>